<proteinExistence type="predicted"/>
<dbReference type="RefSeq" id="WP_085086099.1">
    <property type="nucleotide sequence ID" value="NZ_FXAK01000005.1"/>
</dbReference>
<dbReference type="AlphaFoldDB" id="A0A1X7FF61"/>
<dbReference type="STRING" id="286727.SAMN02982917_2715"/>
<feature type="region of interest" description="Disordered" evidence="1">
    <location>
        <begin position="39"/>
        <end position="68"/>
    </location>
</feature>
<protein>
    <recommendedName>
        <fullName evidence="4">HNH endonuclease</fullName>
    </recommendedName>
</protein>
<name>A0A1X7FF61_9PROT</name>
<gene>
    <name evidence="2" type="ORF">SAMN02982917_2715</name>
</gene>
<dbReference type="OrthoDB" id="5196645at2"/>
<dbReference type="PANTHER" id="PTHR24094:SF15">
    <property type="entry name" value="AMP-DEPENDENT SYNTHETASE_LIGASE DOMAIN-CONTAINING PROTEIN-RELATED"/>
    <property type="match status" value="1"/>
</dbReference>
<accession>A0A1X7FF61</accession>
<dbReference type="EMBL" id="FXAK01000005">
    <property type="protein sequence ID" value="SMF51061.1"/>
    <property type="molecule type" value="Genomic_DNA"/>
</dbReference>
<organism evidence="2 3">
    <name type="scientific">Azospirillum oryzae</name>
    <dbReference type="NCBI Taxonomy" id="286727"/>
    <lineage>
        <taxon>Bacteria</taxon>
        <taxon>Pseudomonadati</taxon>
        <taxon>Pseudomonadota</taxon>
        <taxon>Alphaproteobacteria</taxon>
        <taxon>Rhodospirillales</taxon>
        <taxon>Azospirillaceae</taxon>
        <taxon>Azospirillum</taxon>
    </lineage>
</organism>
<evidence type="ECO:0000313" key="3">
    <source>
        <dbReference type="Proteomes" id="UP000192936"/>
    </source>
</evidence>
<reference evidence="2 3" key="1">
    <citation type="submission" date="2017-04" db="EMBL/GenBank/DDBJ databases">
        <authorList>
            <person name="Afonso C.L."/>
            <person name="Miller P.J."/>
            <person name="Scott M.A."/>
            <person name="Spackman E."/>
            <person name="Goraichik I."/>
            <person name="Dimitrov K.M."/>
            <person name="Suarez D.L."/>
            <person name="Swayne D.E."/>
        </authorList>
    </citation>
    <scope>NUCLEOTIDE SEQUENCE [LARGE SCALE GENOMIC DNA]</scope>
    <source>
        <strain evidence="2 3">A2P</strain>
    </source>
</reference>
<evidence type="ECO:0000313" key="2">
    <source>
        <dbReference type="EMBL" id="SMF51061.1"/>
    </source>
</evidence>
<dbReference type="Proteomes" id="UP000192936">
    <property type="component" value="Unassembled WGS sequence"/>
</dbReference>
<evidence type="ECO:0008006" key="4">
    <source>
        <dbReference type="Google" id="ProtNLM"/>
    </source>
</evidence>
<sequence>MPRRRSLSLRGLFVVLAILAAVALAERVHIIPPGTLDRLLGQETQRPRQPRRQEQAEPPPPVVARATDKIDYTEVARQLDSIRVESEKRRGYDRDAWPHWLALEGGCLNAREKVLIRDSRRPATLDAKGCSVKSGDWIDPYTGERFTDPQMVDIDHRVPLEEAYASGGYDWSREKRAAYANDTSDPLTLLVSSREANRAKGSKGPEEWLPPKRDGICLYVADWILVKARWSLSMDERERVTVGNILNDCRTSAGQQR</sequence>
<evidence type="ECO:0000256" key="1">
    <source>
        <dbReference type="SAM" id="MobiDB-lite"/>
    </source>
</evidence>
<dbReference type="PANTHER" id="PTHR24094">
    <property type="entry name" value="SECRETED PROTEIN"/>
    <property type="match status" value="1"/>
</dbReference>